<dbReference type="AlphaFoldDB" id="A0A3P1SXU2"/>
<feature type="domain" description="Glycosyl transferase family 1" evidence="2">
    <location>
        <begin position="21"/>
        <end position="116"/>
    </location>
</feature>
<dbReference type="PANTHER" id="PTHR12526">
    <property type="entry name" value="GLYCOSYLTRANSFERASE"/>
    <property type="match status" value="1"/>
</dbReference>
<accession>A0A3P1SXU2</accession>
<protein>
    <submittedName>
        <fullName evidence="3">Glycosyltransferase</fullName>
    </submittedName>
</protein>
<gene>
    <name evidence="3" type="ORF">EII34_15800</name>
</gene>
<sequence length="116" mass="12149">MISNGISDGLVTGPVAERSGGRRVIIVASLDNRNKDINRAVRAVAAIDGASLSIVGEGPDRAEIETLITELDVGDRVRLLGQRGDVPELLRQHDVFLSTSRVEGFGLAAAEGMAVG</sequence>
<reference evidence="3 4" key="1">
    <citation type="submission" date="2018-11" db="EMBL/GenBank/DDBJ databases">
        <title>Genomes From Bacteria Associated with the Canine Oral Cavity: a Test Case for Automated Genome-Based Taxonomic Assignment.</title>
        <authorList>
            <person name="Coil D.A."/>
            <person name="Jospin G."/>
            <person name="Darling A.E."/>
            <person name="Wallis C."/>
            <person name="Davis I.J."/>
            <person name="Harris S."/>
            <person name="Eisen J.A."/>
            <person name="Holcombe L.J."/>
            <person name="O'Flynn C."/>
        </authorList>
    </citation>
    <scope>NUCLEOTIDE SEQUENCE [LARGE SCALE GENOMIC DNA]</scope>
    <source>
        <strain evidence="3 4">OH887_COT-365</strain>
    </source>
</reference>
<comment type="caution">
    <text evidence="3">The sequence shown here is derived from an EMBL/GenBank/DDBJ whole genome shotgun (WGS) entry which is preliminary data.</text>
</comment>
<evidence type="ECO:0000313" key="4">
    <source>
        <dbReference type="Proteomes" id="UP000280819"/>
    </source>
</evidence>
<dbReference type="GO" id="GO:0016757">
    <property type="term" value="F:glycosyltransferase activity"/>
    <property type="evidence" value="ECO:0007669"/>
    <property type="project" value="InterPro"/>
</dbReference>
<organism evidence="3 4">
    <name type="scientific">Arachnia propionica</name>
    <dbReference type="NCBI Taxonomy" id="1750"/>
    <lineage>
        <taxon>Bacteria</taxon>
        <taxon>Bacillati</taxon>
        <taxon>Actinomycetota</taxon>
        <taxon>Actinomycetes</taxon>
        <taxon>Propionibacteriales</taxon>
        <taxon>Propionibacteriaceae</taxon>
        <taxon>Arachnia</taxon>
    </lineage>
</organism>
<evidence type="ECO:0000256" key="1">
    <source>
        <dbReference type="ARBA" id="ARBA00022679"/>
    </source>
</evidence>
<dbReference type="PANTHER" id="PTHR12526:SF630">
    <property type="entry name" value="GLYCOSYLTRANSFERASE"/>
    <property type="match status" value="1"/>
</dbReference>
<keyword evidence="1 3" id="KW-0808">Transferase</keyword>
<evidence type="ECO:0000259" key="2">
    <source>
        <dbReference type="Pfam" id="PF00534"/>
    </source>
</evidence>
<evidence type="ECO:0000313" key="3">
    <source>
        <dbReference type="EMBL" id="RRD02072.1"/>
    </source>
</evidence>
<name>A0A3P1SXU2_9ACTN</name>
<dbReference type="Gene3D" id="3.40.50.2000">
    <property type="entry name" value="Glycogen Phosphorylase B"/>
    <property type="match status" value="1"/>
</dbReference>
<dbReference type="EMBL" id="RQZG01000068">
    <property type="protein sequence ID" value="RRD02072.1"/>
    <property type="molecule type" value="Genomic_DNA"/>
</dbReference>
<dbReference type="OrthoDB" id="9790710at2"/>
<dbReference type="InterPro" id="IPR001296">
    <property type="entry name" value="Glyco_trans_1"/>
</dbReference>
<dbReference type="Pfam" id="PF00534">
    <property type="entry name" value="Glycos_transf_1"/>
    <property type="match status" value="1"/>
</dbReference>
<feature type="non-terminal residue" evidence="3">
    <location>
        <position position="116"/>
    </location>
</feature>
<proteinExistence type="predicted"/>
<dbReference type="Proteomes" id="UP000280819">
    <property type="component" value="Unassembled WGS sequence"/>
</dbReference>
<dbReference type="SUPFAM" id="SSF53756">
    <property type="entry name" value="UDP-Glycosyltransferase/glycogen phosphorylase"/>
    <property type="match status" value="1"/>
</dbReference>